<evidence type="ECO:0000256" key="1">
    <source>
        <dbReference type="ARBA" id="ARBA00004123"/>
    </source>
</evidence>
<name>A0A498K1H1_MALDO</name>
<dbReference type="InterPro" id="IPR050942">
    <property type="entry name" value="F-box_BR-signaling"/>
</dbReference>
<proteinExistence type="predicted"/>
<feature type="domain" description="TF-B3" evidence="6">
    <location>
        <begin position="453"/>
        <end position="544"/>
    </location>
</feature>
<dbReference type="GO" id="GO:0003677">
    <property type="term" value="F:DNA binding"/>
    <property type="evidence" value="ECO:0007669"/>
    <property type="project" value="UniProtKB-KW"/>
</dbReference>
<comment type="caution">
    <text evidence="7">The sequence shown here is derived from an EMBL/GenBank/DDBJ whole genome shotgun (WGS) entry which is preliminary data.</text>
</comment>
<dbReference type="PANTHER" id="PTHR44259">
    <property type="entry name" value="OS07G0183000 PROTEIN-RELATED"/>
    <property type="match status" value="1"/>
</dbReference>
<dbReference type="PROSITE" id="PS50863">
    <property type="entry name" value="B3"/>
    <property type="match status" value="1"/>
</dbReference>
<accession>A0A498K1H1</accession>
<dbReference type="GO" id="GO:0005634">
    <property type="term" value="C:nucleus"/>
    <property type="evidence" value="ECO:0007669"/>
    <property type="project" value="UniProtKB-SubCell"/>
</dbReference>
<keyword evidence="5" id="KW-0539">Nucleus</keyword>
<evidence type="ECO:0000256" key="4">
    <source>
        <dbReference type="ARBA" id="ARBA00023163"/>
    </source>
</evidence>
<evidence type="ECO:0000256" key="2">
    <source>
        <dbReference type="ARBA" id="ARBA00023015"/>
    </source>
</evidence>
<evidence type="ECO:0000256" key="5">
    <source>
        <dbReference type="ARBA" id="ARBA00023242"/>
    </source>
</evidence>
<dbReference type="AlphaFoldDB" id="A0A498K1H1"/>
<evidence type="ECO:0000313" key="7">
    <source>
        <dbReference type="EMBL" id="RXH99562.1"/>
    </source>
</evidence>
<keyword evidence="3" id="KW-0238">DNA-binding</keyword>
<dbReference type="EMBL" id="RDQH01000331">
    <property type="protein sequence ID" value="RXH99562.1"/>
    <property type="molecule type" value="Genomic_DNA"/>
</dbReference>
<dbReference type="InterPro" id="IPR005174">
    <property type="entry name" value="KIB1-4_b-propeller"/>
</dbReference>
<evidence type="ECO:0000259" key="6">
    <source>
        <dbReference type="PROSITE" id="PS50863"/>
    </source>
</evidence>
<organism evidence="7 8">
    <name type="scientific">Malus domestica</name>
    <name type="common">Apple</name>
    <name type="synonym">Pyrus malus</name>
    <dbReference type="NCBI Taxonomy" id="3750"/>
    <lineage>
        <taxon>Eukaryota</taxon>
        <taxon>Viridiplantae</taxon>
        <taxon>Streptophyta</taxon>
        <taxon>Embryophyta</taxon>
        <taxon>Tracheophyta</taxon>
        <taxon>Spermatophyta</taxon>
        <taxon>Magnoliopsida</taxon>
        <taxon>eudicotyledons</taxon>
        <taxon>Gunneridae</taxon>
        <taxon>Pentapetalae</taxon>
        <taxon>rosids</taxon>
        <taxon>fabids</taxon>
        <taxon>Rosales</taxon>
        <taxon>Rosaceae</taxon>
        <taxon>Amygdaloideae</taxon>
        <taxon>Maleae</taxon>
        <taxon>Malus</taxon>
    </lineage>
</organism>
<dbReference type="SUPFAM" id="SSF101936">
    <property type="entry name" value="DNA-binding pseudobarrel domain"/>
    <property type="match status" value="1"/>
</dbReference>
<gene>
    <name evidence="7" type="ORF">DVH24_021364</name>
</gene>
<dbReference type="PANTHER" id="PTHR44259:SF108">
    <property type="entry name" value="F-BOX PROTEIN SKIP23-LIKE"/>
    <property type="match status" value="1"/>
</dbReference>
<comment type="subcellular location">
    <subcellularLocation>
        <location evidence="1">Nucleus</location>
    </subcellularLocation>
</comment>
<dbReference type="STRING" id="3750.A0A498K1H1"/>
<dbReference type="InterPro" id="IPR015300">
    <property type="entry name" value="DNA-bd_pseudobarrel_sf"/>
</dbReference>
<reference evidence="7 8" key="1">
    <citation type="submission" date="2018-10" db="EMBL/GenBank/DDBJ databases">
        <title>A high-quality apple genome assembly.</title>
        <authorList>
            <person name="Hu J."/>
        </authorList>
    </citation>
    <scope>NUCLEOTIDE SEQUENCE [LARGE SCALE GENOMIC DNA]</scope>
    <source>
        <strain evidence="8">cv. HFTH1</strain>
        <tissue evidence="7">Young leaf</tissue>
    </source>
</reference>
<dbReference type="Proteomes" id="UP000290289">
    <property type="component" value="Chromosome 5"/>
</dbReference>
<sequence length="784" mass="88936">MSDRAGLPRELIFSLVERMGSLEEFIVFGAISCDQRKLGPKHQFPLLILPQEKGAATRKCYNLKKRKICELNLSELEDKLFLSSLGWLLTVSKKDLKFCLIHPLNHARIELPRPVPNMAPNLLSNFSIRKFVLSTSPSWTSNFIVMVYQSQTVSFCKPGHSEHWIKVCLHTPGTLNDLTYYEAQLYAVNYYGHVFICDIEDPKQAEVRIVAPQFPKEYLGPMMQIKVACLVESAGDLLVVLSFFNPKTKFHSTIGCRVFKVPFSDGNSWLDSEVKNLGNRSLFLCINASSFSVVASDCSGWKPICIYFMNNERVHLRVDIDMGIFNMDDGQIERPFDNSFNTCYKGRNYETSHLWIEPTIAGLIFASCLPWLDPRRHLDLYQRIPTILPWILQCICILLNSHWILNPFTNSRKRNAPVRVTVESLYDSSQAQSSVLERAKKIEASLDHKFPSLLKVMMPSEVSGGFCLNLAKKFRSEYMPKQDSMIVLEDAKGKEFGRKYLVEKGGLSGGWRGFSIAHKIMKGDVVIFHLVTPFKFEVYIVRSNEVDWSLPLMRVDPPIRQMDIGVMCGKWHRNHKQLLSFLILACDLNHAGGFTACGKEERENLEPIPQENAIVCYTDSGPTSDQSENDGEDVGSEFLDGLRLSESVVTFKEVHCLDNFHVQYYELFCSQNSFLHEQLVEGLNCKLTAGVIFETVNIADAIRACKITTPEGYLSTWDKTLKAFDDLGMNVCVPACPPGPAYKPEANVLEVKEAMNSLDSEIETPNTSLEEREILFQEMAKAPW</sequence>
<evidence type="ECO:0000256" key="3">
    <source>
        <dbReference type="ARBA" id="ARBA00023125"/>
    </source>
</evidence>
<dbReference type="SMART" id="SM01019">
    <property type="entry name" value="B3"/>
    <property type="match status" value="1"/>
</dbReference>
<dbReference type="InterPro" id="IPR003340">
    <property type="entry name" value="B3_DNA-bd"/>
</dbReference>
<dbReference type="CDD" id="cd10017">
    <property type="entry name" value="B3_DNA"/>
    <property type="match status" value="1"/>
</dbReference>
<keyword evidence="4" id="KW-0804">Transcription</keyword>
<evidence type="ECO:0000313" key="8">
    <source>
        <dbReference type="Proteomes" id="UP000290289"/>
    </source>
</evidence>
<protein>
    <recommendedName>
        <fullName evidence="6">TF-B3 domain-containing protein</fullName>
    </recommendedName>
</protein>
<keyword evidence="2" id="KW-0805">Transcription regulation</keyword>
<keyword evidence="8" id="KW-1185">Reference proteome</keyword>
<dbReference type="Pfam" id="PF03478">
    <property type="entry name" value="Beta-prop_KIB1-4"/>
    <property type="match status" value="1"/>
</dbReference>
<dbReference type="Pfam" id="PF02362">
    <property type="entry name" value="B3"/>
    <property type="match status" value="1"/>
</dbReference>
<dbReference type="Gene3D" id="2.40.330.10">
    <property type="entry name" value="DNA-binding pseudobarrel domain"/>
    <property type="match status" value="1"/>
</dbReference>